<keyword evidence="1 7" id="KW-0645">Protease</keyword>
<dbReference type="AlphaFoldDB" id="A0A4S8MB50"/>
<accession>A0A4S8MB50</accession>
<dbReference type="EMBL" id="ML179115">
    <property type="protein sequence ID" value="THU99702.1"/>
    <property type="molecule type" value="Genomic_DNA"/>
</dbReference>
<dbReference type="InterPro" id="IPR050371">
    <property type="entry name" value="Fungal_virulence_M36"/>
</dbReference>
<keyword evidence="10" id="KW-1185">Reference proteome</keyword>
<keyword evidence="3 7" id="KW-0378">Hydrolase</keyword>
<keyword evidence="7" id="KW-0964">Secreted</keyword>
<reference evidence="9 10" key="1">
    <citation type="journal article" date="2019" name="Nat. Ecol. Evol.">
        <title>Megaphylogeny resolves global patterns of mushroom evolution.</title>
        <authorList>
            <person name="Varga T."/>
            <person name="Krizsan K."/>
            <person name="Foldi C."/>
            <person name="Dima B."/>
            <person name="Sanchez-Garcia M."/>
            <person name="Sanchez-Ramirez S."/>
            <person name="Szollosi G.J."/>
            <person name="Szarkandi J.G."/>
            <person name="Papp V."/>
            <person name="Albert L."/>
            <person name="Andreopoulos W."/>
            <person name="Angelini C."/>
            <person name="Antonin V."/>
            <person name="Barry K.W."/>
            <person name="Bougher N.L."/>
            <person name="Buchanan P."/>
            <person name="Buyck B."/>
            <person name="Bense V."/>
            <person name="Catcheside P."/>
            <person name="Chovatia M."/>
            <person name="Cooper J."/>
            <person name="Damon W."/>
            <person name="Desjardin D."/>
            <person name="Finy P."/>
            <person name="Geml J."/>
            <person name="Haridas S."/>
            <person name="Hughes K."/>
            <person name="Justo A."/>
            <person name="Karasinski D."/>
            <person name="Kautmanova I."/>
            <person name="Kiss B."/>
            <person name="Kocsube S."/>
            <person name="Kotiranta H."/>
            <person name="LaButti K.M."/>
            <person name="Lechner B.E."/>
            <person name="Liimatainen K."/>
            <person name="Lipzen A."/>
            <person name="Lukacs Z."/>
            <person name="Mihaltcheva S."/>
            <person name="Morgado L.N."/>
            <person name="Niskanen T."/>
            <person name="Noordeloos M.E."/>
            <person name="Ohm R.A."/>
            <person name="Ortiz-Santana B."/>
            <person name="Ovrebo C."/>
            <person name="Racz N."/>
            <person name="Riley R."/>
            <person name="Savchenko A."/>
            <person name="Shiryaev A."/>
            <person name="Soop K."/>
            <person name="Spirin V."/>
            <person name="Szebenyi C."/>
            <person name="Tomsovsky M."/>
            <person name="Tulloss R.E."/>
            <person name="Uehling J."/>
            <person name="Grigoriev I.V."/>
            <person name="Vagvolgyi C."/>
            <person name="Papp T."/>
            <person name="Martin F.M."/>
            <person name="Miettinen O."/>
            <person name="Hibbett D.S."/>
            <person name="Nagy L.G."/>
        </authorList>
    </citation>
    <scope>NUCLEOTIDE SEQUENCE [LARGE SCALE GENOMIC DNA]</scope>
    <source>
        <strain evidence="9 10">CBS 962.96</strain>
    </source>
</reference>
<dbReference type="EC" id="3.4.24.-" evidence="7"/>
<dbReference type="GO" id="GO:0006508">
    <property type="term" value="P:proteolysis"/>
    <property type="evidence" value="ECO:0007669"/>
    <property type="project" value="UniProtKB-KW"/>
</dbReference>
<keyword evidence="4 6" id="KW-0862">Zinc</keyword>
<sequence length="314" mass="33670">MSFVQSQLNITDPSTIGWKSGFKSDVAEFGYVRQCYDGIPFANAVANVGMIGDRVVSFASSFVPVTTSSSSYSSSNSSSSSSSSFSSLSGTFFNPSSRLEYLVRPDGTIKLAHVFQVRNTSEGTWYEAFVDAHSGELMSVTDFVAEATYKVLPIEKEYITEGLETLVDPEDLQSSPLGWLNDGQDEFTATAGNNAIAFKGQQISLDALTSASSSVSSSTSSSGQQIIFDFTYDDTLSPTSLRSENLDASRTNAFYIVNTFHDVLYRYGFTEQAFNFQNDNFGLGNGNGNGDGGPGGGVGEGSCVDIGAGWEWDE</sequence>
<gene>
    <name evidence="9" type="ORF">K435DRAFT_658463</name>
</gene>
<dbReference type="GO" id="GO:0004222">
    <property type="term" value="F:metalloendopeptidase activity"/>
    <property type="evidence" value="ECO:0007669"/>
    <property type="project" value="InterPro"/>
</dbReference>
<evidence type="ECO:0000256" key="3">
    <source>
        <dbReference type="ARBA" id="ARBA00022801"/>
    </source>
</evidence>
<dbReference type="GO" id="GO:0005615">
    <property type="term" value="C:extracellular space"/>
    <property type="evidence" value="ECO:0007669"/>
    <property type="project" value="InterPro"/>
</dbReference>
<evidence type="ECO:0000256" key="2">
    <source>
        <dbReference type="ARBA" id="ARBA00022723"/>
    </source>
</evidence>
<protein>
    <recommendedName>
        <fullName evidence="7">Extracellular metalloproteinase</fullName>
        <ecNumber evidence="7">3.4.24.-</ecNumber>
    </recommendedName>
    <alternativeName>
        <fullName evidence="7">Fungalysin</fullName>
    </alternativeName>
</protein>
<keyword evidence="7" id="KW-0865">Zymogen</keyword>
<dbReference type="OrthoDB" id="3227768at2759"/>
<name>A0A4S8MB50_DENBC</name>
<evidence type="ECO:0000256" key="5">
    <source>
        <dbReference type="ARBA" id="ARBA00023049"/>
    </source>
</evidence>
<dbReference type="PANTHER" id="PTHR33478">
    <property type="entry name" value="EXTRACELLULAR METALLOPROTEINASE MEP"/>
    <property type="match status" value="1"/>
</dbReference>
<dbReference type="InterPro" id="IPR001842">
    <property type="entry name" value="Peptidase_M36"/>
</dbReference>
<comment type="cofactor">
    <cofactor evidence="6">
        <name>Zn(2+)</name>
        <dbReference type="ChEBI" id="CHEBI:29105"/>
    </cofactor>
    <text evidence="6">Binds 1 zinc ion per subunit.</text>
</comment>
<evidence type="ECO:0000256" key="4">
    <source>
        <dbReference type="ARBA" id="ARBA00022833"/>
    </source>
</evidence>
<evidence type="ECO:0000256" key="6">
    <source>
        <dbReference type="PIRSR" id="PIRSR601842-2"/>
    </source>
</evidence>
<evidence type="ECO:0000256" key="8">
    <source>
        <dbReference type="SAM" id="MobiDB-lite"/>
    </source>
</evidence>
<evidence type="ECO:0000256" key="1">
    <source>
        <dbReference type="ARBA" id="ARBA00022670"/>
    </source>
</evidence>
<keyword evidence="2 6" id="KW-0479">Metal-binding</keyword>
<evidence type="ECO:0000313" key="9">
    <source>
        <dbReference type="EMBL" id="THU99702.1"/>
    </source>
</evidence>
<comment type="subcellular location">
    <subcellularLocation>
        <location evidence="7">Secreted</location>
    </subcellularLocation>
</comment>
<dbReference type="Pfam" id="PF02128">
    <property type="entry name" value="Peptidase_M36"/>
    <property type="match status" value="1"/>
</dbReference>
<evidence type="ECO:0000256" key="7">
    <source>
        <dbReference type="RuleBase" id="RU364017"/>
    </source>
</evidence>
<feature type="binding site" evidence="6">
    <location>
        <position position="146"/>
    </location>
    <ligand>
        <name>Zn(2+)</name>
        <dbReference type="ChEBI" id="CHEBI:29105"/>
        <note>catalytic</note>
    </ligand>
</feature>
<keyword evidence="5 7" id="KW-0482">Metalloprotease</keyword>
<dbReference type="Gene3D" id="3.10.170.10">
    <property type="match status" value="1"/>
</dbReference>
<evidence type="ECO:0000313" key="10">
    <source>
        <dbReference type="Proteomes" id="UP000297245"/>
    </source>
</evidence>
<dbReference type="SUPFAM" id="SSF55486">
    <property type="entry name" value="Metalloproteases ('zincins'), catalytic domain"/>
    <property type="match status" value="1"/>
</dbReference>
<proteinExistence type="inferred from homology"/>
<comment type="similarity">
    <text evidence="7">Belongs to the peptidase M36 family.</text>
</comment>
<feature type="region of interest" description="Disordered" evidence="8">
    <location>
        <begin position="67"/>
        <end position="88"/>
    </location>
</feature>
<organism evidence="9 10">
    <name type="scientific">Dendrothele bispora (strain CBS 962.96)</name>
    <dbReference type="NCBI Taxonomy" id="1314807"/>
    <lineage>
        <taxon>Eukaryota</taxon>
        <taxon>Fungi</taxon>
        <taxon>Dikarya</taxon>
        <taxon>Basidiomycota</taxon>
        <taxon>Agaricomycotina</taxon>
        <taxon>Agaricomycetes</taxon>
        <taxon>Agaricomycetidae</taxon>
        <taxon>Agaricales</taxon>
        <taxon>Agaricales incertae sedis</taxon>
        <taxon>Dendrothele</taxon>
    </lineage>
</organism>
<dbReference type="PANTHER" id="PTHR33478:SF1">
    <property type="entry name" value="EXTRACELLULAR METALLOPROTEINASE MEP"/>
    <property type="match status" value="1"/>
</dbReference>
<dbReference type="Proteomes" id="UP000297245">
    <property type="component" value="Unassembled WGS sequence"/>
</dbReference>
<dbReference type="GO" id="GO:0008270">
    <property type="term" value="F:zinc ion binding"/>
    <property type="evidence" value="ECO:0007669"/>
    <property type="project" value="InterPro"/>
</dbReference>